<gene>
    <name evidence="3" type="ORF">NEA10_13215</name>
</gene>
<dbReference type="Pfam" id="PF09992">
    <property type="entry name" value="NAGPA"/>
    <property type="match status" value="1"/>
</dbReference>
<dbReference type="EMBL" id="CP098611">
    <property type="protein sequence ID" value="USR89821.1"/>
    <property type="molecule type" value="Genomic_DNA"/>
</dbReference>
<keyword evidence="4" id="KW-1185">Reference proteome</keyword>
<evidence type="ECO:0000256" key="1">
    <source>
        <dbReference type="SAM" id="MobiDB-lite"/>
    </source>
</evidence>
<evidence type="ECO:0000313" key="4">
    <source>
        <dbReference type="Proteomes" id="UP001056708"/>
    </source>
</evidence>
<feature type="compositionally biased region" description="Pro residues" evidence="1">
    <location>
        <begin position="279"/>
        <end position="301"/>
    </location>
</feature>
<feature type="region of interest" description="Disordered" evidence="1">
    <location>
        <begin position="264"/>
        <end position="301"/>
    </location>
</feature>
<organism evidence="3 4">
    <name type="scientific">Phormidium yuhuli AB48</name>
    <dbReference type="NCBI Taxonomy" id="2940671"/>
    <lineage>
        <taxon>Bacteria</taxon>
        <taxon>Bacillati</taxon>
        <taxon>Cyanobacteriota</taxon>
        <taxon>Cyanophyceae</taxon>
        <taxon>Oscillatoriophycideae</taxon>
        <taxon>Oscillatoriales</taxon>
        <taxon>Oscillatoriaceae</taxon>
        <taxon>Phormidium</taxon>
        <taxon>Phormidium yuhuli</taxon>
    </lineage>
</organism>
<dbReference type="InterPro" id="IPR018711">
    <property type="entry name" value="NAGPA"/>
</dbReference>
<reference evidence="3" key="1">
    <citation type="submission" date="2022-06" db="EMBL/GenBank/DDBJ databases">
        <title>Genome sequence of Phormidium yuhuli AB48 isolated from an industrial photobioreactor environment.</title>
        <authorList>
            <person name="Qiu Y."/>
            <person name="Noonan A.J.C."/>
            <person name="Dofher K."/>
            <person name="Koch M."/>
            <person name="Kieft B."/>
            <person name="Lin X."/>
            <person name="Ziels R.M."/>
            <person name="Hallam S.J."/>
        </authorList>
    </citation>
    <scope>NUCLEOTIDE SEQUENCE</scope>
    <source>
        <strain evidence="3">AB48</strain>
    </source>
</reference>
<evidence type="ECO:0000313" key="3">
    <source>
        <dbReference type="EMBL" id="USR89821.1"/>
    </source>
</evidence>
<dbReference type="RefSeq" id="WP_252661046.1">
    <property type="nucleotide sequence ID" value="NZ_CP098611.1"/>
</dbReference>
<dbReference type="GO" id="GO:0016798">
    <property type="term" value="F:hydrolase activity, acting on glycosyl bonds"/>
    <property type="evidence" value="ECO:0007669"/>
    <property type="project" value="UniProtKB-KW"/>
</dbReference>
<evidence type="ECO:0000259" key="2">
    <source>
        <dbReference type="Pfam" id="PF09992"/>
    </source>
</evidence>
<sequence>MTAFIALTLAGTLFATVPLSSDPPYKFKVVRREPGLRLYGNGVDWVQELDLSTGVSLQLFYPRHVQDWGEGADDLGNVPQYDTGVSVSIDPQPIEVHWQDLQERWGDRAFSVTNGQFFGSQPLQLAFPLKADGIIYSGGYAGLGEYPGEKKMLIIQGQQAQILPFPEVGYPENPLFSEIPNLLVGLDEWADKGIKRAVGRTFVGVGDRNQDGTSEILWIFNSPAATQLRAARVLRALGAQGVMMLDGGGSTQLVVQGVERLRSRDRTPRAIPHSLGVILPPPSTPAEPAETPGPPPEESPP</sequence>
<keyword evidence="3" id="KW-0326">Glycosidase</keyword>
<name>A0ABY5ALK4_9CYAN</name>
<feature type="domain" description="Phosphodiester glycosidase" evidence="2">
    <location>
        <begin position="198"/>
        <end position="277"/>
    </location>
</feature>
<proteinExistence type="predicted"/>
<keyword evidence="3" id="KW-0378">Hydrolase</keyword>
<accession>A0ABY5ALK4</accession>
<dbReference type="Proteomes" id="UP001056708">
    <property type="component" value="Chromosome"/>
</dbReference>
<protein>
    <submittedName>
        <fullName evidence="3">Phosphodiester glycosidase family protein</fullName>
    </submittedName>
</protein>